<reference evidence="1 2" key="1">
    <citation type="journal article" date="2012" name="BMC Genomics">
        <title>Genome analysis of a simultaneously predatory and prey-independent, novel Bdellovibrio bacteriovorus from the River Tiber, supports in silico predictions of both ancient and recent lateral gene transfer from diverse bacteria.</title>
        <authorList>
            <person name="Hobley L."/>
            <person name="Lerner T.R."/>
            <person name="Williams L.E."/>
            <person name="Lambert C."/>
            <person name="Till R."/>
            <person name="Milner D.S."/>
            <person name="Basford S.M."/>
            <person name="Capeness M.J."/>
            <person name="Fenton A.K."/>
            <person name="Atterbury R.J."/>
            <person name="Harris M.A."/>
            <person name="Sockett R.E."/>
        </authorList>
    </citation>
    <scope>NUCLEOTIDE SEQUENCE [LARGE SCALE GENOMIC DNA]</scope>
    <source>
        <strain evidence="1 2">Tiberius</strain>
    </source>
</reference>
<dbReference type="AlphaFoldDB" id="K7Z949"/>
<evidence type="ECO:0000313" key="2">
    <source>
        <dbReference type="Proteomes" id="UP000010074"/>
    </source>
</evidence>
<accession>K7Z949</accession>
<dbReference type="EMBL" id="CP002930">
    <property type="protein sequence ID" value="AFY01024.1"/>
    <property type="molecule type" value="Genomic_DNA"/>
</dbReference>
<proteinExistence type="predicted"/>
<sequence length="205" mass="22684">MAFLAPSTVLTAWNQVYPTWGWNDLGNVNGQRCLMKKVLLATVLILNFSAFHAHANLLPFAQDVSVGDYSVAVSKIKFSKRADAGSFCHTLGKQLGLNLKLADLEEVIQVAAFGKPQLDSMMVQIKKQDGSVDTAIVAWDNKKKIKIDKENPANVDTHLVLRIRGGDGVVRETTLKELKELGAVDYQNRPIDKLPAFCIHDIKKQ</sequence>
<protein>
    <submittedName>
        <fullName evidence="1">Uncharacterized protein</fullName>
    </submittedName>
</protein>
<dbReference type="Proteomes" id="UP000010074">
    <property type="component" value="Chromosome"/>
</dbReference>
<dbReference type="STRING" id="1069642.Bdt_1326"/>
<evidence type="ECO:0000313" key="1">
    <source>
        <dbReference type="EMBL" id="AFY01024.1"/>
    </source>
</evidence>
<dbReference type="KEGG" id="bbat:Bdt_1326"/>
<gene>
    <name evidence="1" type="ORF">Bdt_1326</name>
</gene>
<organism evidence="1 2">
    <name type="scientific">Bdellovibrio bacteriovorus str. Tiberius</name>
    <dbReference type="NCBI Taxonomy" id="1069642"/>
    <lineage>
        <taxon>Bacteria</taxon>
        <taxon>Pseudomonadati</taxon>
        <taxon>Bdellovibrionota</taxon>
        <taxon>Bdellovibrionia</taxon>
        <taxon>Bdellovibrionales</taxon>
        <taxon>Pseudobdellovibrionaceae</taxon>
        <taxon>Bdellovibrio</taxon>
    </lineage>
</organism>
<dbReference type="HOGENOM" id="CLU_1559956_0_0_7"/>
<name>K7Z949_BDEBC</name>
<dbReference type="PATRIC" id="fig|1069642.3.peg.1308"/>